<dbReference type="Pfam" id="PF00381">
    <property type="entry name" value="PTS-HPr"/>
    <property type="match status" value="1"/>
</dbReference>
<dbReference type="CDD" id="cd00367">
    <property type="entry name" value="PTS-HPr_like"/>
    <property type="match status" value="1"/>
</dbReference>
<dbReference type="GO" id="GO:0047324">
    <property type="term" value="F:phosphoenolpyruvate-glycerone phosphotransferase activity"/>
    <property type="evidence" value="ECO:0007669"/>
    <property type="project" value="InterPro"/>
</dbReference>
<dbReference type="EMBL" id="JACHMJ010000001">
    <property type="protein sequence ID" value="MBB5844541.1"/>
    <property type="molecule type" value="Genomic_DNA"/>
</dbReference>
<dbReference type="SUPFAM" id="SSF55594">
    <property type="entry name" value="HPr-like"/>
    <property type="match status" value="1"/>
</dbReference>
<dbReference type="PRINTS" id="PR00107">
    <property type="entry name" value="PHOSPHOCPHPR"/>
</dbReference>
<dbReference type="InterPro" id="IPR004701">
    <property type="entry name" value="PTS_EIIA_man-typ"/>
</dbReference>
<organism evidence="6 7">
    <name type="scientific">Conyzicola lurida</name>
    <dbReference type="NCBI Taxonomy" id="1172621"/>
    <lineage>
        <taxon>Bacteria</taxon>
        <taxon>Bacillati</taxon>
        <taxon>Actinomycetota</taxon>
        <taxon>Actinomycetes</taxon>
        <taxon>Micrococcales</taxon>
        <taxon>Microbacteriaceae</taxon>
        <taxon>Conyzicola</taxon>
    </lineage>
</organism>
<feature type="domain" description="PTS EIIA type-4" evidence="4">
    <location>
        <begin position="1"/>
        <end position="131"/>
    </location>
</feature>
<comment type="caution">
    <text evidence="6">The sequence shown here is derived from an EMBL/GenBank/DDBJ whole genome shotgun (WGS) entry which is preliminary data.</text>
</comment>
<dbReference type="GO" id="GO:0016020">
    <property type="term" value="C:membrane"/>
    <property type="evidence" value="ECO:0007669"/>
    <property type="project" value="InterPro"/>
</dbReference>
<dbReference type="AlphaFoldDB" id="A0A841ARY6"/>
<dbReference type="Gene3D" id="3.40.50.510">
    <property type="entry name" value="Phosphotransferase system, mannose-type IIA component"/>
    <property type="match status" value="1"/>
</dbReference>
<accession>A0A841ARY6</accession>
<dbReference type="PROSITE" id="PS51350">
    <property type="entry name" value="PTS_HPR_DOM"/>
    <property type="match status" value="1"/>
</dbReference>
<evidence type="ECO:0000256" key="1">
    <source>
        <dbReference type="ARBA" id="ARBA00003681"/>
    </source>
</evidence>
<proteinExistence type="predicted"/>
<dbReference type="InterPro" id="IPR036662">
    <property type="entry name" value="PTS_EIIA_man-typ_sf"/>
</dbReference>
<evidence type="ECO:0000259" key="4">
    <source>
        <dbReference type="PROSITE" id="PS51096"/>
    </source>
</evidence>
<dbReference type="InterPro" id="IPR039643">
    <property type="entry name" value="DhaM"/>
</dbReference>
<dbReference type="PROSITE" id="PS51096">
    <property type="entry name" value="PTS_EIIA_TYPE_4"/>
    <property type="match status" value="1"/>
</dbReference>
<name>A0A841ARY6_9MICO</name>
<dbReference type="PROSITE" id="PS00369">
    <property type="entry name" value="PTS_HPR_HIS"/>
    <property type="match status" value="1"/>
</dbReference>
<keyword evidence="3 6" id="KW-0808">Transferase</keyword>
<dbReference type="GO" id="GO:0019563">
    <property type="term" value="P:glycerol catabolic process"/>
    <property type="evidence" value="ECO:0007669"/>
    <property type="project" value="InterPro"/>
</dbReference>
<gene>
    <name evidence="6" type="ORF">HD599_002864</name>
</gene>
<dbReference type="RefSeq" id="WP_184238783.1">
    <property type="nucleotide sequence ID" value="NZ_JACHMJ010000001.1"/>
</dbReference>
<dbReference type="PANTHER" id="PTHR38594:SF1">
    <property type="entry name" value="PEP-DEPENDENT DIHYDROXYACETONE KINASE, PHOSPHORYL DONOR SUBUNIT DHAM"/>
    <property type="match status" value="1"/>
</dbReference>
<dbReference type="Gene3D" id="3.30.1340.10">
    <property type="entry name" value="HPr-like"/>
    <property type="match status" value="1"/>
</dbReference>
<evidence type="ECO:0000256" key="3">
    <source>
        <dbReference type="ARBA" id="ARBA00022679"/>
    </source>
</evidence>
<dbReference type="InterPro" id="IPR035895">
    <property type="entry name" value="HPr-like_sf"/>
</dbReference>
<evidence type="ECO:0000313" key="6">
    <source>
        <dbReference type="EMBL" id="MBB5844541.1"/>
    </source>
</evidence>
<dbReference type="Proteomes" id="UP000536685">
    <property type="component" value="Unassembled WGS sequence"/>
</dbReference>
<reference evidence="6 7" key="1">
    <citation type="submission" date="2020-08" db="EMBL/GenBank/DDBJ databases">
        <title>Sequencing the genomes of 1000 actinobacteria strains.</title>
        <authorList>
            <person name="Klenk H.-P."/>
        </authorList>
    </citation>
    <scope>NUCLEOTIDE SEQUENCE [LARGE SCALE GENOMIC DNA]</scope>
    <source>
        <strain evidence="6 7">DSM 105784</strain>
    </source>
</reference>
<dbReference type="InterPro" id="IPR001020">
    <property type="entry name" value="PTS_HPr_His_P_site"/>
</dbReference>
<feature type="domain" description="HPr" evidence="5">
    <location>
        <begin position="146"/>
        <end position="234"/>
    </location>
</feature>
<keyword evidence="7" id="KW-1185">Reference proteome</keyword>
<dbReference type="SUPFAM" id="SSF53062">
    <property type="entry name" value="PTS system fructose IIA component-like"/>
    <property type="match status" value="1"/>
</dbReference>
<evidence type="ECO:0000313" key="7">
    <source>
        <dbReference type="Proteomes" id="UP000536685"/>
    </source>
</evidence>
<dbReference type="GO" id="GO:0009401">
    <property type="term" value="P:phosphoenolpyruvate-dependent sugar phosphotransferase system"/>
    <property type="evidence" value="ECO:0007669"/>
    <property type="project" value="InterPro"/>
</dbReference>
<dbReference type="PANTHER" id="PTHR38594">
    <property type="entry name" value="PEP-DEPENDENT DIHYDROXYACETONE KINASE, PHOSPHORYL DONOR SUBUNIT DHAM"/>
    <property type="match status" value="1"/>
</dbReference>
<dbReference type="Pfam" id="PF03610">
    <property type="entry name" value="EIIA-man"/>
    <property type="match status" value="1"/>
</dbReference>
<sequence>MIGIVVVSHSPALADAAVALALDMAGGTPPRVAVAAGAGGGVFGTDAVAVAAAIDEVAGPDGVLVFMDLGSAVLSAGMALEFTTTDAPVRLSTAPFVEGVVAGIVLAAAGASLDEADREAAGAMTAKNAQLAGPGAAPAAASLPTTGAVEVTLVNPLGLHARPAAAIVAALAEVDATVTVSTGSAPGVSAKSLMGLMSLGAQQGAVLRIEASGADAAVAVETIRAMAEAGFGEV</sequence>
<protein>
    <recommendedName>
        <fullName evidence="2">Phosphocarrier protein HPr</fullName>
    </recommendedName>
</protein>
<evidence type="ECO:0000256" key="2">
    <source>
        <dbReference type="ARBA" id="ARBA00020422"/>
    </source>
</evidence>
<dbReference type="InterPro" id="IPR000032">
    <property type="entry name" value="HPr-like"/>
</dbReference>
<comment type="function">
    <text evidence="1">General (non sugar-specific) component of the phosphoenolpyruvate-dependent sugar phosphotransferase system (sugar PTS). This major carbohydrate active-transport system catalyzes the phosphorylation of incoming sugar substrates concomitantly with their translocation across the cell membrane. The phosphoryl group from phosphoenolpyruvate (PEP) is transferred to the phosphoryl carrier protein HPr by enzyme I. Phospho-HPr then transfers it to the PTS EIIA domain.</text>
</comment>
<evidence type="ECO:0000259" key="5">
    <source>
        <dbReference type="PROSITE" id="PS51350"/>
    </source>
</evidence>
<dbReference type="NCBIfam" id="TIGR01003">
    <property type="entry name" value="PTS_HPr_family"/>
    <property type="match status" value="1"/>
</dbReference>